<protein>
    <submittedName>
        <fullName evidence="3">Peptidoglycan/LPS O-acetylase OafA/YrhL</fullName>
    </submittedName>
</protein>
<feature type="transmembrane region" description="Helical" evidence="1">
    <location>
        <begin position="234"/>
        <end position="251"/>
    </location>
</feature>
<keyword evidence="1" id="KW-1133">Transmembrane helix</keyword>
<feature type="transmembrane region" description="Helical" evidence="1">
    <location>
        <begin position="257"/>
        <end position="275"/>
    </location>
</feature>
<dbReference type="PANTHER" id="PTHR23028:SF53">
    <property type="entry name" value="ACYL_TRANSF_3 DOMAIN-CONTAINING PROTEIN"/>
    <property type="match status" value="1"/>
</dbReference>
<feature type="transmembrane region" description="Helical" evidence="1">
    <location>
        <begin position="296"/>
        <end position="316"/>
    </location>
</feature>
<proteinExistence type="predicted"/>
<dbReference type="PANTHER" id="PTHR23028">
    <property type="entry name" value="ACETYLTRANSFERASE"/>
    <property type="match status" value="1"/>
</dbReference>
<organism evidence="3 4">
    <name type="scientific">Caulobacter rhizosphaerae</name>
    <dbReference type="NCBI Taxonomy" id="2010972"/>
    <lineage>
        <taxon>Bacteria</taxon>
        <taxon>Pseudomonadati</taxon>
        <taxon>Pseudomonadota</taxon>
        <taxon>Alphaproteobacteria</taxon>
        <taxon>Caulobacterales</taxon>
        <taxon>Caulobacteraceae</taxon>
        <taxon>Caulobacter</taxon>
    </lineage>
</organism>
<evidence type="ECO:0000313" key="3">
    <source>
        <dbReference type="EMBL" id="MDR6533868.1"/>
    </source>
</evidence>
<evidence type="ECO:0000256" key="1">
    <source>
        <dbReference type="SAM" id="Phobius"/>
    </source>
</evidence>
<dbReference type="RefSeq" id="WP_310034885.1">
    <property type="nucleotide sequence ID" value="NZ_JAVDRL010000015.1"/>
</dbReference>
<dbReference type="EMBL" id="JAVDRL010000015">
    <property type="protein sequence ID" value="MDR6533868.1"/>
    <property type="molecule type" value="Genomic_DNA"/>
</dbReference>
<feature type="transmembrane region" description="Helical" evidence="1">
    <location>
        <begin position="176"/>
        <end position="192"/>
    </location>
</feature>
<keyword evidence="4" id="KW-1185">Reference proteome</keyword>
<dbReference type="InterPro" id="IPR050879">
    <property type="entry name" value="Acyltransferase_3"/>
</dbReference>
<reference evidence="3 4" key="1">
    <citation type="submission" date="2023-07" db="EMBL/GenBank/DDBJ databases">
        <title>Sorghum-associated microbial communities from plants grown in Nebraska, USA.</title>
        <authorList>
            <person name="Schachtman D."/>
        </authorList>
    </citation>
    <scope>NUCLEOTIDE SEQUENCE [LARGE SCALE GENOMIC DNA]</scope>
    <source>
        <strain evidence="3 4">DS2154</strain>
    </source>
</reference>
<feature type="transmembrane region" description="Helical" evidence="1">
    <location>
        <begin position="149"/>
        <end position="169"/>
    </location>
</feature>
<gene>
    <name evidence="3" type="ORF">J2800_004638</name>
</gene>
<sequence>MKAFPPLKPDSEDMLHLDALRIVGALMIVVFHFNRYINLDGRWPVADDMIKGFSLIVDLFFLISGYVMAAIYTGRLTSWSKYGTFLKKRVARLGPLHWATMLVFIGVWAAGVLGWGGDVDPKRYDLACIAPNVLFVHAWHTCHSQTWNFVSWAISAEMGLYLALPLLFWITARGRVVTALVAVASFVLLLLNPDGEMPFHQWTWNFGVLRAVPGFLLGMLAFQLRAPLGKLPFARFWMWGLLAVFLVASTLRIERTLLLLIVYALGLAGVAADAAGPQGGISRRLAPWAQLSFSLYLLHPIALKMGINWVGVAAWGLNGDALRLWVLFWVLALIPLAYLSLVLFERPARDWISGLGQKRARAH</sequence>
<feature type="transmembrane region" description="Helical" evidence="1">
    <location>
        <begin position="20"/>
        <end position="37"/>
    </location>
</feature>
<evidence type="ECO:0000313" key="4">
    <source>
        <dbReference type="Proteomes" id="UP001262754"/>
    </source>
</evidence>
<feature type="transmembrane region" description="Helical" evidence="1">
    <location>
        <begin position="49"/>
        <end position="72"/>
    </location>
</feature>
<keyword evidence="1" id="KW-0812">Transmembrane</keyword>
<feature type="transmembrane region" description="Helical" evidence="1">
    <location>
        <begin position="93"/>
        <end position="116"/>
    </location>
</feature>
<evidence type="ECO:0000259" key="2">
    <source>
        <dbReference type="Pfam" id="PF01757"/>
    </source>
</evidence>
<comment type="caution">
    <text evidence="3">The sequence shown here is derived from an EMBL/GenBank/DDBJ whole genome shotgun (WGS) entry which is preliminary data.</text>
</comment>
<dbReference type="InterPro" id="IPR002656">
    <property type="entry name" value="Acyl_transf_3_dom"/>
</dbReference>
<dbReference type="Pfam" id="PF01757">
    <property type="entry name" value="Acyl_transf_3"/>
    <property type="match status" value="1"/>
</dbReference>
<feature type="domain" description="Acyltransferase 3" evidence="2">
    <location>
        <begin position="17"/>
        <end position="343"/>
    </location>
</feature>
<feature type="transmembrane region" description="Helical" evidence="1">
    <location>
        <begin position="204"/>
        <end position="222"/>
    </location>
</feature>
<feature type="transmembrane region" description="Helical" evidence="1">
    <location>
        <begin position="322"/>
        <end position="344"/>
    </location>
</feature>
<name>A0ABU1N5Z7_9CAUL</name>
<accession>A0ABU1N5Z7</accession>
<keyword evidence="1" id="KW-0472">Membrane</keyword>
<dbReference type="Proteomes" id="UP001262754">
    <property type="component" value="Unassembled WGS sequence"/>
</dbReference>